<dbReference type="VEuPathDB" id="VectorBase:GPAI028522"/>
<evidence type="ECO:0000313" key="1">
    <source>
        <dbReference type="EnsemblMetazoa" id="GPAI028522-PA"/>
    </source>
</evidence>
<proteinExistence type="predicted"/>
<protein>
    <submittedName>
        <fullName evidence="1">Uncharacterized protein</fullName>
    </submittedName>
</protein>
<name>A0A1A9ZXZ2_GLOPL</name>
<reference evidence="2" key="1">
    <citation type="submission" date="2014-03" db="EMBL/GenBank/DDBJ databases">
        <authorList>
            <person name="Aksoy S."/>
            <person name="Warren W."/>
            <person name="Wilson R.K."/>
        </authorList>
    </citation>
    <scope>NUCLEOTIDE SEQUENCE [LARGE SCALE GENOMIC DNA]</scope>
    <source>
        <strain evidence="2">IAEA</strain>
    </source>
</reference>
<keyword evidence="2" id="KW-1185">Reference proteome</keyword>
<dbReference type="Proteomes" id="UP000092445">
    <property type="component" value="Unassembled WGS sequence"/>
</dbReference>
<dbReference type="AlphaFoldDB" id="A0A1A9ZXZ2"/>
<reference evidence="1" key="2">
    <citation type="submission" date="2020-05" db="UniProtKB">
        <authorList>
            <consortium name="EnsemblMetazoa"/>
        </authorList>
    </citation>
    <scope>IDENTIFICATION</scope>
    <source>
        <strain evidence="1">IAEA</strain>
    </source>
</reference>
<evidence type="ECO:0000313" key="2">
    <source>
        <dbReference type="Proteomes" id="UP000092445"/>
    </source>
</evidence>
<dbReference type="EnsemblMetazoa" id="GPAI028522-RA">
    <property type="protein sequence ID" value="GPAI028522-PA"/>
    <property type="gene ID" value="GPAI028522"/>
</dbReference>
<organism evidence="1 2">
    <name type="scientific">Glossina pallidipes</name>
    <name type="common">Tsetse fly</name>
    <dbReference type="NCBI Taxonomy" id="7398"/>
    <lineage>
        <taxon>Eukaryota</taxon>
        <taxon>Metazoa</taxon>
        <taxon>Ecdysozoa</taxon>
        <taxon>Arthropoda</taxon>
        <taxon>Hexapoda</taxon>
        <taxon>Insecta</taxon>
        <taxon>Pterygota</taxon>
        <taxon>Neoptera</taxon>
        <taxon>Endopterygota</taxon>
        <taxon>Diptera</taxon>
        <taxon>Brachycera</taxon>
        <taxon>Muscomorpha</taxon>
        <taxon>Hippoboscoidea</taxon>
        <taxon>Glossinidae</taxon>
        <taxon>Glossina</taxon>
    </lineage>
</organism>
<sequence length="117" mass="13616">MVGFLLQISVVHRFVQHKFLVLVKRKSLSTKAFDYANYQWRLAYGGEIRAVFEGTTRNRIRNETIPSQEIFYQNRSPPERQAQLIKYYETTKQSKILDTSGVITHGIIIVDLILSIL</sequence>
<accession>A0A1A9ZXZ2</accession>